<keyword evidence="1" id="KW-0812">Transmembrane</keyword>
<feature type="transmembrane region" description="Helical" evidence="1">
    <location>
        <begin position="57"/>
        <end position="83"/>
    </location>
</feature>
<evidence type="ECO:0000313" key="3">
    <source>
        <dbReference type="Proteomes" id="UP000184671"/>
    </source>
</evidence>
<proteinExistence type="predicted"/>
<name>A0A1M4MK91_9EURY</name>
<dbReference type="OrthoDB" id="107315at2157"/>
<organism evidence="2 3">
    <name type="scientific">Methanoculleus chikugoensis</name>
    <dbReference type="NCBI Taxonomy" id="118126"/>
    <lineage>
        <taxon>Archaea</taxon>
        <taxon>Methanobacteriati</taxon>
        <taxon>Methanobacteriota</taxon>
        <taxon>Stenosarchaea group</taxon>
        <taxon>Methanomicrobia</taxon>
        <taxon>Methanomicrobiales</taxon>
        <taxon>Methanomicrobiaceae</taxon>
        <taxon>Methanoculleus</taxon>
    </lineage>
</organism>
<evidence type="ECO:0000313" key="2">
    <source>
        <dbReference type="EMBL" id="SCL75351.1"/>
    </source>
</evidence>
<dbReference type="Proteomes" id="UP000184671">
    <property type="component" value="Unassembled WGS sequence"/>
</dbReference>
<sequence>MVLTEPADDLFNVLARLAALWGFLSLGIATLLTPFLREIMKVLGGPFLPVHHTFAAVRLLLPTLHPVIIAIGALIPVAFIPVFSPRERSWALAGRPALYLLYIAFAGVLLRRSIPKYWRWVHGLMYVVLLFAVVHGNLIGTDFENPIIRVLFNTLIVLVVVAFALKRWRMAQKKRAASGRRSRA</sequence>
<feature type="transmembrane region" description="Helical" evidence="1">
    <location>
        <begin position="117"/>
        <end position="135"/>
    </location>
</feature>
<dbReference type="EMBL" id="FMID01000029">
    <property type="protein sequence ID" value="SCL75351.1"/>
    <property type="molecule type" value="Genomic_DNA"/>
</dbReference>
<feature type="transmembrane region" description="Helical" evidence="1">
    <location>
        <begin position="89"/>
        <end position="110"/>
    </location>
</feature>
<evidence type="ECO:0008006" key="4">
    <source>
        <dbReference type="Google" id="ProtNLM"/>
    </source>
</evidence>
<gene>
    <name evidence="2" type="ORF">L21_1248</name>
</gene>
<dbReference type="RefSeq" id="WP_074369625.1">
    <property type="nucleotide sequence ID" value="NZ_FMID01000029.1"/>
</dbReference>
<keyword evidence="1" id="KW-1133">Transmembrane helix</keyword>
<protein>
    <recommendedName>
        <fullName evidence="4">Ferric oxidoreductase domain-containing protein</fullName>
    </recommendedName>
</protein>
<feature type="transmembrane region" description="Helical" evidence="1">
    <location>
        <begin position="147"/>
        <end position="165"/>
    </location>
</feature>
<accession>A0A1M4MK91</accession>
<evidence type="ECO:0000256" key="1">
    <source>
        <dbReference type="SAM" id="Phobius"/>
    </source>
</evidence>
<reference evidence="2 3" key="1">
    <citation type="submission" date="2016-08" db="EMBL/GenBank/DDBJ databases">
        <authorList>
            <person name="Seilhamer J.J."/>
        </authorList>
    </citation>
    <scope>NUCLEOTIDE SEQUENCE [LARGE SCALE GENOMIC DNA]</scope>
    <source>
        <strain evidence="2">L21-II-0</strain>
    </source>
</reference>
<keyword evidence="1" id="KW-0472">Membrane</keyword>
<feature type="transmembrane region" description="Helical" evidence="1">
    <location>
        <begin position="13"/>
        <end position="36"/>
    </location>
</feature>
<dbReference type="AlphaFoldDB" id="A0A1M4MK91"/>